<name>A0A979G6S8_CHIPD</name>
<dbReference type="PANTHER" id="PTHR24320:SF148">
    <property type="entry name" value="NAD(P)-BINDING ROSSMANN-FOLD SUPERFAMILY PROTEIN"/>
    <property type="match status" value="1"/>
</dbReference>
<accession>A0A979G6S8</accession>
<dbReference type="OrthoDB" id="597510at2"/>
<dbReference type="Pfam" id="PF00106">
    <property type="entry name" value="adh_short"/>
    <property type="match status" value="1"/>
</dbReference>
<dbReference type="InterPro" id="IPR036291">
    <property type="entry name" value="NAD(P)-bd_dom_sf"/>
</dbReference>
<dbReference type="EMBL" id="CP001699">
    <property type="protein sequence ID" value="ACU61905.1"/>
    <property type="molecule type" value="Genomic_DNA"/>
</dbReference>
<dbReference type="RefSeq" id="WP_012792073.1">
    <property type="nucleotide sequence ID" value="NC_013132.1"/>
</dbReference>
<dbReference type="AlphaFoldDB" id="A0A979G6S8"/>
<evidence type="ECO:0000256" key="1">
    <source>
        <dbReference type="ARBA" id="ARBA00006484"/>
    </source>
</evidence>
<organism evidence="4 5">
    <name type="scientific">Chitinophaga pinensis (strain ATCC 43595 / DSM 2588 / LMG 13176 / NBRC 15968 / NCIMB 11800 / UQM 2034)</name>
    <dbReference type="NCBI Taxonomy" id="485918"/>
    <lineage>
        <taxon>Bacteria</taxon>
        <taxon>Pseudomonadati</taxon>
        <taxon>Bacteroidota</taxon>
        <taxon>Chitinophagia</taxon>
        <taxon>Chitinophagales</taxon>
        <taxon>Chitinophagaceae</taxon>
        <taxon>Chitinophaga</taxon>
    </lineage>
</organism>
<dbReference type="PANTHER" id="PTHR24320">
    <property type="entry name" value="RETINOL DEHYDROGENASE"/>
    <property type="match status" value="1"/>
</dbReference>
<comment type="similarity">
    <text evidence="1 3">Belongs to the short-chain dehydrogenases/reductases (SDR) family.</text>
</comment>
<dbReference type="PRINTS" id="PR00080">
    <property type="entry name" value="SDRFAMILY"/>
</dbReference>
<gene>
    <name evidence="4" type="ordered locus">Cpin_4463</name>
</gene>
<dbReference type="GO" id="GO:0016491">
    <property type="term" value="F:oxidoreductase activity"/>
    <property type="evidence" value="ECO:0007669"/>
    <property type="project" value="UniProtKB-KW"/>
</dbReference>
<reference evidence="5" key="1">
    <citation type="submission" date="2009-08" db="EMBL/GenBank/DDBJ databases">
        <title>The complete genome of Chitinophaga pinensis DSM 2588.</title>
        <authorList>
            <consortium name="US DOE Joint Genome Institute (JGI-PGF)"/>
            <person name="Lucas S."/>
            <person name="Copeland A."/>
            <person name="Lapidus A."/>
            <person name="Glavina del Rio T."/>
            <person name="Dalin E."/>
            <person name="Tice H."/>
            <person name="Bruce D."/>
            <person name="Goodwin L."/>
            <person name="Pitluck S."/>
            <person name="Kyrpides N."/>
            <person name="Mavromatis K."/>
            <person name="Ivanova N."/>
            <person name="Mikhailova N."/>
            <person name="Sims D."/>
            <person name="Meinche L."/>
            <person name="Brettin T."/>
            <person name="Detter J.C."/>
            <person name="Han C."/>
            <person name="Larimer F."/>
            <person name="Land M."/>
            <person name="Hauser L."/>
            <person name="Markowitz V."/>
            <person name="Cheng J.-F."/>
            <person name="Hugenholtz P."/>
            <person name="Woyke T."/>
            <person name="Wu D."/>
            <person name="Spring S."/>
            <person name="Klenk H.-P."/>
            <person name="Eisen J.A."/>
        </authorList>
    </citation>
    <scope>NUCLEOTIDE SEQUENCE [LARGE SCALE GENOMIC DNA]</scope>
    <source>
        <strain evidence="5">ATCC 43595 / DSM 2588 / LMG 13176 / NBRC 15968 / NCIMB 11800 / UQM 2034</strain>
    </source>
</reference>
<proteinExistence type="inferred from homology"/>
<reference evidence="4 5" key="2">
    <citation type="journal article" date="2010" name="Stand. Genomic Sci.">
        <title>Complete genome sequence of Chitinophaga pinensis type strain (UQM 2034).</title>
        <authorList>
            <person name="Glavina Del Rio T."/>
            <person name="Abt B."/>
            <person name="Spring S."/>
            <person name="Lapidus A."/>
            <person name="Nolan M."/>
            <person name="Tice H."/>
            <person name="Copeland A."/>
            <person name="Cheng J.F."/>
            <person name="Chen F."/>
            <person name="Bruce D."/>
            <person name="Goodwin L."/>
            <person name="Pitluck S."/>
            <person name="Ivanova N."/>
            <person name="Mavromatis K."/>
            <person name="Mikhailova N."/>
            <person name="Pati A."/>
            <person name="Chen A."/>
            <person name="Palaniappan K."/>
            <person name="Land M."/>
            <person name="Hauser L."/>
            <person name="Chang Y.J."/>
            <person name="Jeffries C.D."/>
            <person name="Chain P."/>
            <person name="Saunders E."/>
            <person name="Detter J.C."/>
            <person name="Brettin T."/>
            <person name="Rohde M."/>
            <person name="Goker M."/>
            <person name="Bristow J."/>
            <person name="Eisen J.A."/>
            <person name="Markowitz V."/>
            <person name="Hugenholtz P."/>
            <person name="Kyrpides N.C."/>
            <person name="Klenk H.P."/>
            <person name="Lucas S."/>
        </authorList>
    </citation>
    <scope>NUCLEOTIDE SEQUENCE [LARGE SCALE GENOMIC DNA]</scope>
    <source>
        <strain evidence="5">ATCC 43595 / DSM 2588 / LMG 13176 / NBRC 15968 / NCIMB 11800 / UQM 2034</strain>
    </source>
</reference>
<dbReference type="InterPro" id="IPR002347">
    <property type="entry name" value="SDR_fam"/>
</dbReference>
<dbReference type="KEGG" id="cpi:Cpin_4463"/>
<dbReference type="SUPFAM" id="SSF51735">
    <property type="entry name" value="NAD(P)-binding Rossmann-fold domains"/>
    <property type="match status" value="1"/>
</dbReference>
<dbReference type="Gene3D" id="3.40.50.720">
    <property type="entry name" value="NAD(P)-binding Rossmann-like Domain"/>
    <property type="match status" value="1"/>
</dbReference>
<evidence type="ECO:0000256" key="3">
    <source>
        <dbReference type="RuleBase" id="RU000363"/>
    </source>
</evidence>
<protein>
    <submittedName>
        <fullName evidence="4">Short-chain dehydrogenase/reductase SDR</fullName>
    </submittedName>
</protein>
<sequence length="341" mass="36710">MANSTNNYNGALQHPIGSGFDAASTATDVIKGISLQGKTAIITGGYSGIGLEAAKTLANAGVEVYIPARTIEKAAGNLAGIPNVTILEMDLMDPASIDAFAEKFLALNKPLDILINNAGVMWTPLRRDARGYESQFSTNHLGHFQLTARLWPAIKSAQGARIVNVSSWGHHMASIDLNDPNFDHQAYDPSVSYARAKQANVLFTVELDKRAQAHGVRSFSLHPGAIAVTDLGRDIPEEGFRALGVYEEDGSFRHDPYNGYKTLEEGASTTVWCATSPKLANIGGVYCEDTEVAAIDQDWQGFKSDKFEMTKGVTAEAVNGEKAQQLWTLSEKLTGITFAVS</sequence>
<dbReference type="Proteomes" id="UP000002215">
    <property type="component" value="Chromosome"/>
</dbReference>
<evidence type="ECO:0000313" key="5">
    <source>
        <dbReference type="Proteomes" id="UP000002215"/>
    </source>
</evidence>
<evidence type="ECO:0000256" key="2">
    <source>
        <dbReference type="ARBA" id="ARBA00023002"/>
    </source>
</evidence>
<keyword evidence="2" id="KW-0560">Oxidoreductase</keyword>
<dbReference type="PRINTS" id="PR00081">
    <property type="entry name" value="GDHRDH"/>
</dbReference>
<evidence type="ECO:0000313" key="4">
    <source>
        <dbReference type="EMBL" id="ACU61905.1"/>
    </source>
</evidence>